<evidence type="ECO:0000313" key="1">
    <source>
        <dbReference type="EMBL" id="TVU38221.1"/>
    </source>
</evidence>
<sequence length="268" mass="30594">MEGTPEEEGSWCKGACSDQFKVFTYHKNTMTVSRQSLPPPPFVRDPKYWHGRPKSSRTRWSAAVPRSAYQWTAWAPTALTRHVGDWTLPFQGKVEYVPELKLWFGLSAETEHCVVADLSSMDSQPQLLHTWMELAPLKEWQDTQYPQFVSLGSGKFCIARYMHTRTLGGFYGDYIYEHHFTALTGVEVVPCVHDSNRSGRGTSNANGVDHAELQMKRYKTKLYVSKDGNIIKSVFDQRLCLNAHVHQGRSQDLMMRGAKLQNLAKFDS</sequence>
<gene>
    <name evidence="1" type="ORF">EJB05_11578</name>
</gene>
<keyword evidence="2" id="KW-1185">Reference proteome</keyword>
<dbReference type="PANTHER" id="PTHR33085:SF145">
    <property type="entry name" value="OS05G0302200 PROTEIN"/>
    <property type="match status" value="1"/>
</dbReference>
<accession>A0A5J9VRM6</accession>
<dbReference type="InterPro" id="IPR012871">
    <property type="entry name" value="DUF1668_ORYSA"/>
</dbReference>
<reference evidence="1 2" key="1">
    <citation type="journal article" date="2019" name="Sci. Rep.">
        <title>A high-quality genome of Eragrostis curvula grass provides insights into Poaceae evolution and supports new strategies to enhance forage quality.</title>
        <authorList>
            <person name="Carballo J."/>
            <person name="Santos B.A.C.M."/>
            <person name="Zappacosta D."/>
            <person name="Garbus I."/>
            <person name="Selva J.P."/>
            <person name="Gallo C.A."/>
            <person name="Diaz A."/>
            <person name="Albertini E."/>
            <person name="Caccamo M."/>
            <person name="Echenique V."/>
        </authorList>
    </citation>
    <scope>NUCLEOTIDE SEQUENCE [LARGE SCALE GENOMIC DNA]</scope>
    <source>
        <strain evidence="2">cv. Victoria</strain>
        <tissue evidence="1">Leaf</tissue>
    </source>
</reference>
<dbReference type="Proteomes" id="UP000324897">
    <property type="component" value="Chromosome 4"/>
</dbReference>
<dbReference type="Pfam" id="PF07893">
    <property type="entry name" value="DUF1668"/>
    <property type="match status" value="1"/>
</dbReference>
<dbReference type="PANTHER" id="PTHR33085">
    <property type="entry name" value="OS12G0113100 PROTEIN-RELATED"/>
    <property type="match status" value="1"/>
</dbReference>
<feature type="non-terminal residue" evidence="1">
    <location>
        <position position="1"/>
    </location>
</feature>
<dbReference type="AlphaFoldDB" id="A0A5J9VRM6"/>
<protein>
    <submittedName>
        <fullName evidence="1">Uncharacterized protein</fullName>
    </submittedName>
</protein>
<dbReference type="EMBL" id="RWGY01000007">
    <property type="protein sequence ID" value="TVU38221.1"/>
    <property type="molecule type" value="Genomic_DNA"/>
</dbReference>
<name>A0A5J9VRM6_9POAL</name>
<organism evidence="1 2">
    <name type="scientific">Eragrostis curvula</name>
    <name type="common">weeping love grass</name>
    <dbReference type="NCBI Taxonomy" id="38414"/>
    <lineage>
        <taxon>Eukaryota</taxon>
        <taxon>Viridiplantae</taxon>
        <taxon>Streptophyta</taxon>
        <taxon>Embryophyta</taxon>
        <taxon>Tracheophyta</taxon>
        <taxon>Spermatophyta</taxon>
        <taxon>Magnoliopsida</taxon>
        <taxon>Liliopsida</taxon>
        <taxon>Poales</taxon>
        <taxon>Poaceae</taxon>
        <taxon>PACMAD clade</taxon>
        <taxon>Chloridoideae</taxon>
        <taxon>Eragrostideae</taxon>
        <taxon>Eragrostidinae</taxon>
        <taxon>Eragrostis</taxon>
    </lineage>
</organism>
<dbReference type="Gramene" id="TVU38221">
    <property type="protein sequence ID" value="TVU38221"/>
    <property type="gene ID" value="EJB05_11578"/>
</dbReference>
<proteinExistence type="predicted"/>
<comment type="caution">
    <text evidence="1">The sequence shown here is derived from an EMBL/GenBank/DDBJ whole genome shotgun (WGS) entry which is preliminary data.</text>
</comment>
<dbReference type="OrthoDB" id="646432at2759"/>
<evidence type="ECO:0000313" key="2">
    <source>
        <dbReference type="Proteomes" id="UP000324897"/>
    </source>
</evidence>